<keyword evidence="3" id="KW-1185">Reference proteome</keyword>
<dbReference type="Proteomes" id="UP000319160">
    <property type="component" value="Unassembled WGS sequence"/>
</dbReference>
<evidence type="ECO:0000313" key="3">
    <source>
        <dbReference type="Proteomes" id="UP000319160"/>
    </source>
</evidence>
<evidence type="ECO:0000256" key="1">
    <source>
        <dbReference type="SAM" id="MobiDB-lite"/>
    </source>
</evidence>
<dbReference type="OrthoDB" id="4749693at2759"/>
<protein>
    <submittedName>
        <fullName evidence="2">Uncharacterized protein</fullName>
    </submittedName>
</protein>
<feature type="region of interest" description="Disordered" evidence="1">
    <location>
        <begin position="95"/>
        <end position="143"/>
    </location>
</feature>
<dbReference type="AlphaFoldDB" id="A0A553HZS7"/>
<organism evidence="2 3">
    <name type="scientific">Xylaria flabelliformis</name>
    <dbReference type="NCBI Taxonomy" id="2512241"/>
    <lineage>
        <taxon>Eukaryota</taxon>
        <taxon>Fungi</taxon>
        <taxon>Dikarya</taxon>
        <taxon>Ascomycota</taxon>
        <taxon>Pezizomycotina</taxon>
        <taxon>Sordariomycetes</taxon>
        <taxon>Xylariomycetidae</taxon>
        <taxon>Xylariales</taxon>
        <taxon>Xylariaceae</taxon>
        <taxon>Xylaria</taxon>
    </lineage>
</organism>
<comment type="caution">
    <text evidence="2">The sequence shown here is derived from an EMBL/GenBank/DDBJ whole genome shotgun (WGS) entry which is preliminary data.</text>
</comment>
<dbReference type="STRING" id="2512241.A0A553HZS7"/>
<gene>
    <name evidence="2" type="ORF">FHL15_005733</name>
</gene>
<name>A0A553HZS7_9PEZI</name>
<accession>A0A553HZS7</accession>
<sequence>MSAVPVCQANELVVAYQVALVNVLSSAHWGLLVISRYVSVKYESRYYEIVNGEMRNLRYTTTSSVKIPFAEDPIICDKRDVAVVWHYLDSRGLGKPGRLGDKPDGPDGPPSTSPGRIGSDRPGGDAPGGGVKAPDKPPVFTDTNLENARLKGEGLQRDLDLAVFDGKPDGGNKIPLEESGYAVNRQPEKPSDEKYLDEFPINYKKDWAATTVSKENSGTIVKTIQDSDQGVIAVKESWNKKKDPNGIGWTTMVMDNWRTTAGTPEKVQALKYMVRDNIQTIDTFDRNGLKLNTVNAIRTSFEKMQKDKKETLALDPKSTNPDEVATFQLMAAQTHVARPLQLLKDYHNELGNLRIVKLYLQTDQHRSRSYQWNIIIEFGK</sequence>
<proteinExistence type="predicted"/>
<evidence type="ECO:0000313" key="2">
    <source>
        <dbReference type="EMBL" id="TRX93458.1"/>
    </source>
</evidence>
<reference evidence="3" key="1">
    <citation type="submission" date="2019-06" db="EMBL/GenBank/DDBJ databases">
        <title>Draft genome sequence of the griseofulvin-producing fungus Xylaria cubensis strain G536.</title>
        <authorList>
            <person name="Mead M.E."/>
            <person name="Raja H.A."/>
            <person name="Steenwyk J.L."/>
            <person name="Knowles S.L."/>
            <person name="Oberlies N.H."/>
            <person name="Rokas A."/>
        </authorList>
    </citation>
    <scope>NUCLEOTIDE SEQUENCE [LARGE SCALE GENOMIC DNA]</scope>
    <source>
        <strain evidence="3">G536</strain>
    </source>
</reference>
<dbReference type="EMBL" id="VFLP01000029">
    <property type="protein sequence ID" value="TRX93458.1"/>
    <property type="molecule type" value="Genomic_DNA"/>
</dbReference>